<dbReference type="PANTHER" id="PTHR11054">
    <property type="entry name" value="6-PHOSPHOGLUCONOLACTONASE"/>
    <property type="match status" value="1"/>
</dbReference>
<name>A0A853DB46_9MICO</name>
<evidence type="ECO:0000256" key="7">
    <source>
        <dbReference type="RuleBase" id="RU365095"/>
    </source>
</evidence>
<dbReference type="CDD" id="cd01400">
    <property type="entry name" value="6PGL"/>
    <property type="match status" value="1"/>
</dbReference>
<dbReference type="NCBIfam" id="TIGR01198">
    <property type="entry name" value="pgl"/>
    <property type="match status" value="1"/>
</dbReference>
<dbReference type="GO" id="GO:0017057">
    <property type="term" value="F:6-phosphogluconolactonase activity"/>
    <property type="evidence" value="ECO:0007669"/>
    <property type="project" value="UniProtKB-UniRule"/>
</dbReference>
<evidence type="ECO:0000259" key="8">
    <source>
        <dbReference type="Pfam" id="PF01182"/>
    </source>
</evidence>
<feature type="domain" description="Glucosamine/galactosamine-6-phosphate isomerase" evidence="8">
    <location>
        <begin position="11"/>
        <end position="238"/>
    </location>
</feature>
<dbReference type="GO" id="GO:0005975">
    <property type="term" value="P:carbohydrate metabolic process"/>
    <property type="evidence" value="ECO:0007669"/>
    <property type="project" value="UniProtKB-UniRule"/>
</dbReference>
<comment type="similarity">
    <text evidence="4 7">Belongs to the glucosamine/galactosamine-6-phosphate isomerase family. 6-phosphogluconolactonase subfamily.</text>
</comment>
<reference evidence="9 10" key="1">
    <citation type="submission" date="2020-07" db="EMBL/GenBank/DDBJ databases">
        <title>Sequencing the genomes of 1000 actinobacteria strains.</title>
        <authorList>
            <person name="Klenk H.-P."/>
        </authorList>
    </citation>
    <scope>NUCLEOTIDE SEQUENCE [LARGE SCALE GENOMIC DNA]</scope>
    <source>
        <strain evidence="9 10">DSM 29531</strain>
    </source>
</reference>
<protein>
    <recommendedName>
        <fullName evidence="6 7">6-phosphogluconolactonase</fullName>
        <shortName evidence="7">6PGL</shortName>
        <ecNumber evidence="5 7">3.1.1.31</ecNumber>
    </recommendedName>
</protein>
<dbReference type="InterPro" id="IPR006148">
    <property type="entry name" value="Glc/Gal-6P_isomerase"/>
</dbReference>
<dbReference type="PANTHER" id="PTHR11054:SF0">
    <property type="entry name" value="6-PHOSPHOGLUCONOLACTONASE"/>
    <property type="match status" value="1"/>
</dbReference>
<evidence type="ECO:0000256" key="5">
    <source>
        <dbReference type="ARBA" id="ARBA00013198"/>
    </source>
</evidence>
<keyword evidence="10" id="KW-1185">Reference proteome</keyword>
<dbReference type="RefSeq" id="WP_179480914.1">
    <property type="nucleotide sequence ID" value="NZ_JACCFW010000001.1"/>
</dbReference>
<accession>A0A853DB46</accession>
<comment type="caution">
    <text evidence="9">The sequence shown here is derived from an EMBL/GenBank/DDBJ whole genome shotgun (WGS) entry which is preliminary data.</text>
</comment>
<evidence type="ECO:0000256" key="1">
    <source>
        <dbReference type="ARBA" id="ARBA00000832"/>
    </source>
</evidence>
<gene>
    <name evidence="7" type="primary">pgl</name>
    <name evidence="9" type="ORF">HNR15_001729</name>
</gene>
<dbReference type="Gene3D" id="3.40.50.1360">
    <property type="match status" value="1"/>
</dbReference>
<dbReference type="SUPFAM" id="SSF100950">
    <property type="entry name" value="NagB/RpiA/CoA transferase-like"/>
    <property type="match status" value="1"/>
</dbReference>
<dbReference type="Pfam" id="PF01182">
    <property type="entry name" value="Glucosamine_iso"/>
    <property type="match status" value="1"/>
</dbReference>
<dbReference type="InterPro" id="IPR037171">
    <property type="entry name" value="NagB/RpiA_transferase-like"/>
</dbReference>
<sequence>MSGPQFVVHENKQDLSAAVARSLGEEIVAAQRARGIAHLVLTGGSMGGGTLAGLRDQHGPEIDWSSVHFWWGDERFVPLGDEDRNDAEARDALLDHIDVPDGNVHVMAPSGGDFGDDLDAGAAAYAQELARYAAPGADVPAFDVLMLGVGPDAHIASLFPQHPAQRDVDASAIPVRESPKPPPLRISLSYPAINAARQVWFLVSGEEKAQAVAHATSADADPWDYPASGAHGTEATIWWLDKAAASQLPS</sequence>
<evidence type="ECO:0000313" key="9">
    <source>
        <dbReference type="EMBL" id="NYJ74766.1"/>
    </source>
</evidence>
<comment type="catalytic activity">
    <reaction evidence="1 7">
        <text>6-phospho-D-glucono-1,5-lactone + H2O = 6-phospho-D-gluconate + H(+)</text>
        <dbReference type="Rhea" id="RHEA:12556"/>
        <dbReference type="ChEBI" id="CHEBI:15377"/>
        <dbReference type="ChEBI" id="CHEBI:15378"/>
        <dbReference type="ChEBI" id="CHEBI:57955"/>
        <dbReference type="ChEBI" id="CHEBI:58759"/>
        <dbReference type="EC" id="3.1.1.31"/>
    </reaction>
</comment>
<dbReference type="EC" id="3.1.1.31" evidence="5 7"/>
<dbReference type="AlphaFoldDB" id="A0A853DB46"/>
<proteinExistence type="inferred from homology"/>
<evidence type="ECO:0000256" key="2">
    <source>
        <dbReference type="ARBA" id="ARBA00002681"/>
    </source>
</evidence>
<evidence type="ECO:0000313" key="10">
    <source>
        <dbReference type="Proteomes" id="UP000571817"/>
    </source>
</evidence>
<keyword evidence="7 9" id="KW-0378">Hydrolase</keyword>
<dbReference type="InterPro" id="IPR005900">
    <property type="entry name" value="6-phosphogluconolactonase_DevB"/>
</dbReference>
<comment type="function">
    <text evidence="2 7">Hydrolysis of 6-phosphogluconolactone to 6-phosphogluconate.</text>
</comment>
<dbReference type="UniPathway" id="UPA00115">
    <property type="reaction ID" value="UER00409"/>
</dbReference>
<dbReference type="GO" id="GO:0006098">
    <property type="term" value="P:pentose-phosphate shunt"/>
    <property type="evidence" value="ECO:0007669"/>
    <property type="project" value="UniProtKB-UniPathway"/>
</dbReference>
<dbReference type="InterPro" id="IPR039104">
    <property type="entry name" value="6PGL"/>
</dbReference>
<evidence type="ECO:0000256" key="4">
    <source>
        <dbReference type="ARBA" id="ARBA00010662"/>
    </source>
</evidence>
<evidence type="ECO:0000256" key="3">
    <source>
        <dbReference type="ARBA" id="ARBA00004961"/>
    </source>
</evidence>
<evidence type="ECO:0000256" key="6">
    <source>
        <dbReference type="ARBA" id="ARBA00020337"/>
    </source>
</evidence>
<comment type="pathway">
    <text evidence="3 7">Carbohydrate degradation; pentose phosphate pathway; D-ribulose 5-phosphate from D-glucose 6-phosphate (oxidative stage): step 2/3.</text>
</comment>
<dbReference type="Proteomes" id="UP000571817">
    <property type="component" value="Unassembled WGS sequence"/>
</dbReference>
<organism evidence="9 10">
    <name type="scientific">Allobranchiibius huperziae</name>
    <dbReference type="NCBI Taxonomy" id="1874116"/>
    <lineage>
        <taxon>Bacteria</taxon>
        <taxon>Bacillati</taxon>
        <taxon>Actinomycetota</taxon>
        <taxon>Actinomycetes</taxon>
        <taxon>Micrococcales</taxon>
        <taxon>Dermacoccaceae</taxon>
        <taxon>Allobranchiibius</taxon>
    </lineage>
</organism>
<dbReference type="EMBL" id="JACCFW010000001">
    <property type="protein sequence ID" value="NYJ74766.1"/>
    <property type="molecule type" value="Genomic_DNA"/>
</dbReference>